<dbReference type="GO" id="GO:0016627">
    <property type="term" value="F:oxidoreductase activity, acting on the CH-CH group of donors"/>
    <property type="evidence" value="ECO:0007669"/>
    <property type="project" value="InterPro"/>
</dbReference>
<sequence>MPIKSGKQYIERIDRQNINIRYKGELIQGPLSKHPAFQGIIQTQAELYDMQGEESYIEQMTYPSPDTGERVGLSFLPPRNAEDLQKRRLMMELWAKRHNGFLGRSPDYMNTAIMSLYTAADILEEHNPKYADNLRAYYRYCRDHDITLSHAFIQPYACKMSGQQDAAEDTIAAKVVEINDQGMIMTGAFMMATQGATCEEMLVFPSPSPTLFHDVNPTAFAFAVPNDLPGMTFICRESYGAASSYDYPLSARYEEMDVLVIFDHVLVPHDRIFYYGDEAYAGRLFGESRFHTHIAHQIATRYIAKTEFMLGLLESLADEQNVGLEPHMIANVSRIIAYLETFKALRLASELGASRDTFGYFVPSAGPLIASSMLFPQFYPEMVEMIQLLGSSGLIMIPSEMDFHSDSGPYLNQYLKGSTTEAWDRIALFRLAWELGAGSFGGRQTQFERFFFGNAQTVAYRMYNQFEQHEQLRNRIQDFIAKNNTSSQLDGLEDQA</sequence>
<protein>
    <submittedName>
        <fullName evidence="7">4-hydroxyphenylacetate 3-monooxygenase, oxygenase component</fullName>
    </submittedName>
</protein>
<dbReference type="InterPro" id="IPR046373">
    <property type="entry name" value="Acyl-CoA_Oxase/DH_mid-dom_sf"/>
</dbReference>
<dbReference type="AlphaFoldDB" id="A0A385TLZ1"/>
<proteinExistence type="predicted"/>
<dbReference type="Gene3D" id="1.10.3140.10">
    <property type="entry name" value="4-hydroxybutyryl-coa dehydratase, domain 1"/>
    <property type="match status" value="1"/>
</dbReference>
<dbReference type="InterPro" id="IPR004925">
    <property type="entry name" value="HpaB/PvcC/4-BUDH"/>
</dbReference>
<keyword evidence="1" id="KW-0285">Flavoprotein</keyword>
<organism evidence="7 8">
    <name type="scientific">Paenibacillus lautus</name>
    <name type="common">Bacillus lautus</name>
    <dbReference type="NCBI Taxonomy" id="1401"/>
    <lineage>
        <taxon>Bacteria</taxon>
        <taxon>Bacillati</taxon>
        <taxon>Bacillota</taxon>
        <taxon>Bacilli</taxon>
        <taxon>Bacillales</taxon>
        <taxon>Paenibacillaceae</taxon>
        <taxon>Paenibacillus</taxon>
    </lineage>
</organism>
<keyword evidence="7" id="KW-0503">Monooxygenase</keyword>
<evidence type="ECO:0000256" key="4">
    <source>
        <dbReference type="PIRSR" id="PIRSR000331-2"/>
    </source>
</evidence>
<dbReference type="PIRSF" id="PIRSF000331">
    <property type="entry name" value="HpaA_HpaB"/>
    <property type="match status" value="1"/>
</dbReference>
<dbReference type="Gene3D" id="1.20.140.10">
    <property type="entry name" value="Butyryl-CoA Dehydrogenase, subunit A, domain 3"/>
    <property type="match status" value="1"/>
</dbReference>
<dbReference type="Proteomes" id="UP000266552">
    <property type="component" value="Chromosome"/>
</dbReference>
<gene>
    <name evidence="7" type="ORF">D5F53_16310</name>
</gene>
<dbReference type="PANTHER" id="PTHR36117:SF3">
    <property type="entry name" value="4-HYDROXYPHENYLACETATE 3-MONOOXYGENASE-RELATED"/>
    <property type="match status" value="1"/>
</dbReference>
<accession>A0A385TLZ1</accession>
<evidence type="ECO:0000256" key="3">
    <source>
        <dbReference type="ARBA" id="ARBA00023002"/>
    </source>
</evidence>
<evidence type="ECO:0000256" key="2">
    <source>
        <dbReference type="ARBA" id="ARBA00022827"/>
    </source>
</evidence>
<feature type="binding site" evidence="4">
    <location>
        <position position="193"/>
    </location>
    <ligand>
        <name>FAD</name>
        <dbReference type="ChEBI" id="CHEBI:57692"/>
    </ligand>
</feature>
<dbReference type="GO" id="GO:0004497">
    <property type="term" value="F:monooxygenase activity"/>
    <property type="evidence" value="ECO:0007669"/>
    <property type="project" value="UniProtKB-KW"/>
</dbReference>
<keyword evidence="8" id="KW-1185">Reference proteome</keyword>
<keyword evidence="2 4" id="KW-0274">FAD</keyword>
<dbReference type="SUPFAM" id="SSF47203">
    <property type="entry name" value="Acyl-CoA dehydrogenase C-terminal domain-like"/>
    <property type="match status" value="1"/>
</dbReference>
<evidence type="ECO:0000313" key="7">
    <source>
        <dbReference type="EMBL" id="AYB44739.1"/>
    </source>
</evidence>
<dbReference type="Pfam" id="PF11794">
    <property type="entry name" value="HpaB_N"/>
    <property type="match status" value="1"/>
</dbReference>
<dbReference type="SUPFAM" id="SSF56645">
    <property type="entry name" value="Acyl-CoA dehydrogenase NM domain-like"/>
    <property type="match status" value="1"/>
</dbReference>
<evidence type="ECO:0000313" key="8">
    <source>
        <dbReference type="Proteomes" id="UP000266552"/>
    </source>
</evidence>
<dbReference type="EMBL" id="CP032412">
    <property type="protein sequence ID" value="AYB44739.1"/>
    <property type="molecule type" value="Genomic_DNA"/>
</dbReference>
<name>A0A385TLZ1_PAELA</name>
<dbReference type="InterPro" id="IPR036250">
    <property type="entry name" value="AcylCo_DH-like_C"/>
</dbReference>
<reference evidence="7 8" key="1">
    <citation type="submission" date="2018-09" db="EMBL/GenBank/DDBJ databases">
        <title>Genome Sequence of Paenibacillus lautus Strain E7593-69, Azo Dye-Degrading Bacteria, Isolated from Commercial Tattoo Inks.</title>
        <authorList>
            <person name="Nho S.W."/>
            <person name="Kim S.-J."/>
            <person name="Kweon O."/>
            <person name="Cerniglia C.E."/>
        </authorList>
    </citation>
    <scope>NUCLEOTIDE SEQUENCE [LARGE SCALE GENOMIC DNA]</scope>
    <source>
        <strain evidence="7 8">E7593-69</strain>
    </source>
</reference>
<dbReference type="InterPro" id="IPR009100">
    <property type="entry name" value="AcylCoA_DH/oxidase_NM_dom_sf"/>
</dbReference>
<dbReference type="Pfam" id="PF03241">
    <property type="entry name" value="HpaB"/>
    <property type="match status" value="1"/>
</dbReference>
<evidence type="ECO:0000259" key="5">
    <source>
        <dbReference type="Pfam" id="PF03241"/>
    </source>
</evidence>
<dbReference type="Gene3D" id="2.40.110.10">
    <property type="entry name" value="Butyryl-CoA Dehydrogenase, subunit A, domain 2"/>
    <property type="match status" value="1"/>
</dbReference>
<dbReference type="InterPro" id="IPR024674">
    <property type="entry name" value="HpaB/PvcC/4-BUDH_N"/>
</dbReference>
<keyword evidence="3" id="KW-0560">Oxidoreductase</keyword>
<dbReference type="KEGG" id="plw:D5F53_16310"/>
<dbReference type="PANTHER" id="PTHR36117">
    <property type="entry name" value="4-HYDROXYPHENYLACETATE 3-MONOOXYGENASE-RELATED"/>
    <property type="match status" value="1"/>
</dbReference>
<dbReference type="InterPro" id="IPR024719">
    <property type="entry name" value="HpaB/PvcC/4-BUDH_C"/>
</dbReference>
<dbReference type="RefSeq" id="WP_119848619.1">
    <property type="nucleotide sequence ID" value="NZ_CP032412.1"/>
</dbReference>
<evidence type="ECO:0000256" key="1">
    <source>
        <dbReference type="ARBA" id="ARBA00022630"/>
    </source>
</evidence>
<evidence type="ECO:0000259" key="6">
    <source>
        <dbReference type="Pfam" id="PF11794"/>
    </source>
</evidence>
<feature type="domain" description="HpaB/PvcC/4-BUDH N-terminal" evidence="6">
    <location>
        <begin position="6"/>
        <end position="273"/>
    </location>
</feature>
<feature type="domain" description="HpaB/PvcC/4-BUDH C-terminal" evidence="5">
    <location>
        <begin position="281"/>
        <end position="476"/>
    </location>
</feature>